<name>A0A330L0W2_9BACT</name>
<gene>
    <name evidence="1" type="ORF">NITLEN_10471</name>
</gene>
<sequence>MSDAKPTDPAPSSTGNIPEACVSILVRLSKSSAPTRQSELTLGCALIRRRESCGCFIRFLVSVSERLHGVHFVTDGRVTVVGRMAGSMGASAPSMTLLLAWLRGGLCERIVVSVAIDHQNDSDAKTRRL</sequence>
<dbReference type="AlphaFoldDB" id="A0A330L0W2"/>
<accession>A0A330L0W2</accession>
<protein>
    <submittedName>
        <fullName evidence="1">Uncharacterized protein</fullName>
    </submittedName>
</protein>
<dbReference type="Proteomes" id="UP000248168">
    <property type="component" value="Unassembled WGS sequence"/>
</dbReference>
<proteinExistence type="predicted"/>
<keyword evidence="2" id="KW-1185">Reference proteome</keyword>
<organism evidence="1 2">
    <name type="scientific">Nitrospira lenta</name>
    <dbReference type="NCBI Taxonomy" id="1436998"/>
    <lineage>
        <taxon>Bacteria</taxon>
        <taxon>Pseudomonadati</taxon>
        <taxon>Nitrospirota</taxon>
        <taxon>Nitrospiria</taxon>
        <taxon>Nitrospirales</taxon>
        <taxon>Nitrospiraceae</taxon>
        <taxon>Nitrospira</taxon>
    </lineage>
</organism>
<dbReference type="InParanoid" id="A0A330L0W2"/>
<evidence type="ECO:0000313" key="1">
    <source>
        <dbReference type="EMBL" id="SPP63385.1"/>
    </source>
</evidence>
<evidence type="ECO:0000313" key="2">
    <source>
        <dbReference type="Proteomes" id="UP000248168"/>
    </source>
</evidence>
<dbReference type="EMBL" id="OUNR01000001">
    <property type="protein sequence ID" value="SPP63385.1"/>
    <property type="molecule type" value="Genomic_DNA"/>
</dbReference>
<reference evidence="2" key="1">
    <citation type="submission" date="2018-04" db="EMBL/GenBank/DDBJ databases">
        <authorList>
            <person name="Lucker S."/>
            <person name="Sakoula D."/>
        </authorList>
    </citation>
    <scope>NUCLEOTIDE SEQUENCE [LARGE SCALE GENOMIC DNA]</scope>
</reference>